<dbReference type="OrthoDB" id="9814001at2"/>
<feature type="transmembrane region" description="Helical" evidence="5">
    <location>
        <begin position="66"/>
        <end position="88"/>
    </location>
</feature>
<dbReference type="PANTHER" id="PTHR23531:SF1">
    <property type="entry name" value="QUINOLENE RESISTANCE PROTEIN NORA"/>
    <property type="match status" value="1"/>
</dbReference>
<comment type="subcellular location">
    <subcellularLocation>
        <location evidence="1">Cell membrane</location>
        <topology evidence="1">Multi-pass membrane protein</topology>
    </subcellularLocation>
</comment>
<proteinExistence type="predicted"/>
<dbReference type="GO" id="GO:0005886">
    <property type="term" value="C:plasma membrane"/>
    <property type="evidence" value="ECO:0007669"/>
    <property type="project" value="UniProtKB-SubCell"/>
</dbReference>
<gene>
    <name evidence="7" type="ORF">C7B65_04000</name>
</gene>
<evidence type="ECO:0000256" key="3">
    <source>
        <dbReference type="ARBA" id="ARBA00022989"/>
    </source>
</evidence>
<keyword evidence="8" id="KW-1185">Reference proteome</keyword>
<protein>
    <submittedName>
        <fullName evidence="7">MFS transporter</fullName>
    </submittedName>
</protein>
<dbReference type="GO" id="GO:0022857">
    <property type="term" value="F:transmembrane transporter activity"/>
    <property type="evidence" value="ECO:0007669"/>
    <property type="project" value="InterPro"/>
</dbReference>
<evidence type="ECO:0000313" key="7">
    <source>
        <dbReference type="EMBL" id="PSB21114.1"/>
    </source>
</evidence>
<dbReference type="InterPro" id="IPR020846">
    <property type="entry name" value="MFS_dom"/>
</dbReference>
<dbReference type="InterPro" id="IPR011701">
    <property type="entry name" value="MFS"/>
</dbReference>
<evidence type="ECO:0000256" key="2">
    <source>
        <dbReference type="ARBA" id="ARBA00022692"/>
    </source>
</evidence>
<organism evidence="7 8">
    <name type="scientific">Phormidesmis priestleyi ULC007</name>
    <dbReference type="NCBI Taxonomy" id="1920490"/>
    <lineage>
        <taxon>Bacteria</taxon>
        <taxon>Bacillati</taxon>
        <taxon>Cyanobacteriota</taxon>
        <taxon>Cyanophyceae</taxon>
        <taxon>Leptolyngbyales</taxon>
        <taxon>Leptolyngbyaceae</taxon>
        <taxon>Phormidesmis</taxon>
    </lineage>
</organism>
<dbReference type="STRING" id="1920490.GCA_001895925_02128"/>
<keyword evidence="3 5" id="KW-1133">Transmembrane helix</keyword>
<sequence>MLIAEVRCSLEGIGGGTFLPIKIALVVDRCHPHERGRVLGLFMNGFDLEIALAGTILGVVVDRVGYRGAFGVASTLALAALIIFLALCSKDLSQSLRFALGQGGDVYALPKPLAE</sequence>
<name>A0A2T1DL17_9CYAN</name>
<dbReference type="AlphaFoldDB" id="A0A2T1DL17"/>
<evidence type="ECO:0000259" key="6">
    <source>
        <dbReference type="PROSITE" id="PS50850"/>
    </source>
</evidence>
<feature type="domain" description="Major facilitator superfamily (MFS) profile" evidence="6">
    <location>
        <begin position="1"/>
        <end position="115"/>
    </location>
</feature>
<feature type="transmembrane region" description="Helical" evidence="5">
    <location>
        <begin position="38"/>
        <end position="60"/>
    </location>
</feature>
<accession>A0A2T1DL17</accession>
<comment type="caution">
    <text evidence="7">The sequence shown here is derived from an EMBL/GenBank/DDBJ whole genome shotgun (WGS) entry which is preliminary data.</text>
</comment>
<reference evidence="7 8" key="2">
    <citation type="submission" date="2018-03" db="EMBL/GenBank/DDBJ databases">
        <title>The ancient ancestry and fast evolution of plastids.</title>
        <authorList>
            <person name="Moore K.R."/>
            <person name="Magnabosco C."/>
            <person name="Momper L."/>
            <person name="Gold D.A."/>
            <person name="Bosak T."/>
            <person name="Fournier G.P."/>
        </authorList>
    </citation>
    <scope>NUCLEOTIDE SEQUENCE [LARGE SCALE GENOMIC DNA]</scope>
    <source>
        <strain evidence="7 8">ULC007</strain>
    </source>
</reference>
<evidence type="ECO:0000313" key="8">
    <source>
        <dbReference type="Proteomes" id="UP000238634"/>
    </source>
</evidence>
<dbReference type="Gene3D" id="1.20.1250.20">
    <property type="entry name" value="MFS general substrate transporter like domains"/>
    <property type="match status" value="1"/>
</dbReference>
<dbReference type="InterPro" id="IPR036259">
    <property type="entry name" value="MFS_trans_sf"/>
</dbReference>
<dbReference type="InterPro" id="IPR052714">
    <property type="entry name" value="MFS_Exporter"/>
</dbReference>
<dbReference type="Pfam" id="PF07690">
    <property type="entry name" value="MFS_1"/>
    <property type="match status" value="1"/>
</dbReference>
<evidence type="ECO:0000256" key="4">
    <source>
        <dbReference type="ARBA" id="ARBA00023136"/>
    </source>
</evidence>
<dbReference type="EMBL" id="PVWG01000003">
    <property type="protein sequence ID" value="PSB21114.1"/>
    <property type="molecule type" value="Genomic_DNA"/>
</dbReference>
<dbReference type="PANTHER" id="PTHR23531">
    <property type="entry name" value="QUINOLENE RESISTANCE PROTEIN NORA"/>
    <property type="match status" value="1"/>
</dbReference>
<reference evidence="7 8" key="1">
    <citation type="submission" date="2018-02" db="EMBL/GenBank/DDBJ databases">
        <authorList>
            <person name="Cohen D.B."/>
            <person name="Kent A.D."/>
        </authorList>
    </citation>
    <scope>NUCLEOTIDE SEQUENCE [LARGE SCALE GENOMIC DNA]</scope>
    <source>
        <strain evidence="7 8">ULC007</strain>
    </source>
</reference>
<dbReference type="Proteomes" id="UP000238634">
    <property type="component" value="Unassembled WGS sequence"/>
</dbReference>
<dbReference type="PROSITE" id="PS50850">
    <property type="entry name" value="MFS"/>
    <property type="match status" value="1"/>
</dbReference>
<evidence type="ECO:0000256" key="1">
    <source>
        <dbReference type="ARBA" id="ARBA00004651"/>
    </source>
</evidence>
<keyword evidence="2 5" id="KW-0812">Transmembrane</keyword>
<evidence type="ECO:0000256" key="5">
    <source>
        <dbReference type="SAM" id="Phobius"/>
    </source>
</evidence>
<keyword evidence="4 5" id="KW-0472">Membrane</keyword>
<dbReference type="SUPFAM" id="SSF103473">
    <property type="entry name" value="MFS general substrate transporter"/>
    <property type="match status" value="1"/>
</dbReference>